<dbReference type="PANTHER" id="PTHR47643:SF2">
    <property type="entry name" value="TPR DOMAIN PROTEIN (AFU_ORTHOLOGUE AFUA_5G12710)"/>
    <property type="match status" value="1"/>
</dbReference>
<dbReference type="InterPro" id="IPR001214">
    <property type="entry name" value="SET_dom"/>
</dbReference>
<keyword evidence="4" id="KW-1185">Reference proteome</keyword>
<evidence type="ECO:0000259" key="2">
    <source>
        <dbReference type="PROSITE" id="PS50280"/>
    </source>
</evidence>
<evidence type="ECO:0000313" key="3">
    <source>
        <dbReference type="EMBL" id="EXX75022.1"/>
    </source>
</evidence>
<dbReference type="SUPFAM" id="SSF82199">
    <property type="entry name" value="SET domain"/>
    <property type="match status" value="1"/>
</dbReference>
<reference evidence="3 4" key="1">
    <citation type="submission" date="2014-02" db="EMBL/GenBank/DDBJ databases">
        <title>Single nucleus genome sequencing reveals high similarity among nuclei of an endomycorrhizal fungus.</title>
        <authorList>
            <person name="Lin K."/>
            <person name="Geurts R."/>
            <person name="Zhang Z."/>
            <person name="Limpens E."/>
            <person name="Saunders D.G."/>
            <person name="Mu D."/>
            <person name="Pang E."/>
            <person name="Cao H."/>
            <person name="Cha H."/>
            <person name="Lin T."/>
            <person name="Zhou Q."/>
            <person name="Shang Y."/>
            <person name="Li Y."/>
            <person name="Ivanov S."/>
            <person name="Sharma T."/>
            <person name="Velzen R.V."/>
            <person name="Ruijter N.D."/>
            <person name="Aanen D.K."/>
            <person name="Win J."/>
            <person name="Kamoun S."/>
            <person name="Bisseling T."/>
            <person name="Huang S."/>
        </authorList>
    </citation>
    <scope>NUCLEOTIDE SEQUENCE [LARGE SCALE GENOMIC DNA]</scope>
    <source>
        <strain evidence="4">DAOM197198w</strain>
    </source>
</reference>
<dbReference type="InterPro" id="IPR053209">
    <property type="entry name" value="Gramillin-biosynth_MTr"/>
</dbReference>
<dbReference type="InterPro" id="IPR019734">
    <property type="entry name" value="TPR_rpt"/>
</dbReference>
<accession>A0A015JZR0</accession>
<dbReference type="EMBL" id="JEMT01012625">
    <property type="protein sequence ID" value="EXX75022.1"/>
    <property type="molecule type" value="Genomic_DNA"/>
</dbReference>
<evidence type="ECO:0000256" key="1">
    <source>
        <dbReference type="PROSITE-ProRule" id="PRU00339"/>
    </source>
</evidence>
<name>A0A015JZR0_RHIIW</name>
<proteinExistence type="predicted"/>
<dbReference type="PROSITE" id="PS50280">
    <property type="entry name" value="SET"/>
    <property type="match status" value="1"/>
</dbReference>
<gene>
    <name evidence="3" type="ORF">RirG_045600</name>
</gene>
<dbReference type="SMR" id="A0A015JZR0"/>
<dbReference type="OrthoDB" id="5945798at2759"/>
<dbReference type="SUPFAM" id="SSF48452">
    <property type="entry name" value="TPR-like"/>
    <property type="match status" value="1"/>
</dbReference>
<dbReference type="PROSITE" id="PS50005">
    <property type="entry name" value="TPR"/>
    <property type="match status" value="1"/>
</dbReference>
<dbReference type="Gene3D" id="2.170.270.10">
    <property type="entry name" value="SET domain"/>
    <property type="match status" value="1"/>
</dbReference>
<feature type="domain" description="SET" evidence="2">
    <location>
        <begin position="366"/>
        <end position="547"/>
    </location>
</feature>
<dbReference type="HOGENOM" id="CLU_375586_0_0_1"/>
<sequence length="746" mass="86552">MERQTVHRAIGELETLQSAILRLKVDNFSQRKSKDQFIREHKNLDNLCDKNKYVVHNIKKQKNLTLNIQLRISISNLRVNINVPNRRFLLCRVISRFIKIDALLALVEDPEGNVERLALYNWTKIPEEGQSNTKSIDESFLPIGTLLVIKNISYKFATGNIPIIRSDNPDDVIIVDHNNTLFNDIKWSTSTNEKDIEIKNVDDFRRRGNDYFASNHYISAIDEYTEGIELESRNVTLLSNRAEAYLRLGQFYNALEDAKFALTLDPNNIKAAYRKGKALCGLKYYKEASNTLQILNKRIKGNNTLIKQITEHAEMLFYENKNGKYDYLRIIDEFYERAKVKKDSKGNDVWIYEDGPRLDHADFLNENIKIDLIEGKGRGWIAKCDIPELTLLMVSKPLKLVFSNEAHGTMISDESNDEIPTGAYSCSEELAICIAHKLFAEPHYCREVYQLYTGLNISINEKIEKINKRLVNIVIILHAIKYNSFGLGYEEFNLETELTGAGLWILPSFFNHACIDENVNHFFLGDLMFFRTNRPISKGEELIVNYRDASFSYKERSRYLKAVSIDCQCRMCKLERSESQEIKLRMAKLLTTYNESIEPKLKSRKVYPSLIKQLEDTIAELRNLRKEHPDLGFNTIVLSKTLAHTYRKNGNKEKALSILKETYDLYKAVRPKDIRHIILNIIYLSLELKLVEEAKKWFDILLKNIVEPIMGKLKDDKPEWRKEALLLAEKILPEVAEISNNVRSEQ</sequence>
<protein>
    <submittedName>
        <fullName evidence="3">Ppt1p</fullName>
    </submittedName>
</protein>
<keyword evidence="1" id="KW-0802">TPR repeat</keyword>
<dbReference type="Proteomes" id="UP000022910">
    <property type="component" value="Unassembled WGS sequence"/>
</dbReference>
<dbReference type="Pfam" id="PF00856">
    <property type="entry name" value="SET"/>
    <property type="match status" value="1"/>
</dbReference>
<dbReference type="InterPro" id="IPR046341">
    <property type="entry name" value="SET_dom_sf"/>
</dbReference>
<feature type="repeat" description="TPR" evidence="1">
    <location>
        <begin position="235"/>
        <end position="268"/>
    </location>
</feature>
<dbReference type="Gene3D" id="1.25.40.10">
    <property type="entry name" value="Tetratricopeptide repeat domain"/>
    <property type="match status" value="1"/>
</dbReference>
<dbReference type="PANTHER" id="PTHR47643">
    <property type="entry name" value="TPR DOMAIN PROTEIN (AFU_ORTHOLOGUE AFUA_5G12710)"/>
    <property type="match status" value="1"/>
</dbReference>
<dbReference type="STRING" id="1432141.A0A015JZR0"/>
<dbReference type="SMART" id="SM00028">
    <property type="entry name" value="TPR"/>
    <property type="match status" value="3"/>
</dbReference>
<dbReference type="AlphaFoldDB" id="A0A015JZR0"/>
<dbReference type="InterPro" id="IPR011990">
    <property type="entry name" value="TPR-like_helical_dom_sf"/>
</dbReference>
<evidence type="ECO:0000313" key="4">
    <source>
        <dbReference type="Proteomes" id="UP000022910"/>
    </source>
</evidence>
<comment type="caution">
    <text evidence="3">The sequence shown here is derived from an EMBL/GenBank/DDBJ whole genome shotgun (WGS) entry which is preliminary data.</text>
</comment>
<organism evidence="3 4">
    <name type="scientific">Rhizophagus irregularis (strain DAOM 197198w)</name>
    <name type="common">Glomus intraradices</name>
    <dbReference type="NCBI Taxonomy" id="1432141"/>
    <lineage>
        <taxon>Eukaryota</taxon>
        <taxon>Fungi</taxon>
        <taxon>Fungi incertae sedis</taxon>
        <taxon>Mucoromycota</taxon>
        <taxon>Glomeromycotina</taxon>
        <taxon>Glomeromycetes</taxon>
        <taxon>Glomerales</taxon>
        <taxon>Glomeraceae</taxon>
        <taxon>Rhizophagus</taxon>
    </lineage>
</organism>